<evidence type="ECO:0000256" key="1">
    <source>
        <dbReference type="SAM" id="MobiDB-lite"/>
    </source>
</evidence>
<name>A0ABM1BXF5_LIMPO</name>
<reference evidence="3" key="1">
    <citation type="submission" date="2025-08" db="UniProtKB">
        <authorList>
            <consortium name="RefSeq"/>
        </authorList>
    </citation>
    <scope>IDENTIFICATION</scope>
    <source>
        <tissue evidence="3">Muscle</tissue>
    </source>
</reference>
<feature type="compositionally biased region" description="Basic and acidic residues" evidence="1">
    <location>
        <begin position="185"/>
        <end position="195"/>
    </location>
</feature>
<sequence>DSIYKKKCEQLRQELEVTKKRLQQEHEEEIETHLTAKKTLNKRLSEALENIEEERQISKQWRRKATQLGQELQEVKILLQEEVARMTELDKKGKKYYADLNTVYQQLEEEKYLKEKLMKEKDQVISKLSDLQKDLLQLEQLKRTKQQLEWQIRDQQEEMEDMTSRMQLMEQAKVKQDKELEKLRQETEKEISAREEELEEIKASATKR</sequence>
<dbReference type="RefSeq" id="XP_013790505.1">
    <property type="nucleotide sequence ID" value="XM_013935051.1"/>
</dbReference>
<protein>
    <submittedName>
        <fullName evidence="3">Unconventional myosin-XVIIIa-like</fullName>
    </submittedName>
</protein>
<evidence type="ECO:0000313" key="2">
    <source>
        <dbReference type="Proteomes" id="UP000694941"/>
    </source>
</evidence>
<feature type="non-terminal residue" evidence="3">
    <location>
        <position position="1"/>
    </location>
</feature>
<feature type="non-terminal residue" evidence="3">
    <location>
        <position position="208"/>
    </location>
</feature>
<accession>A0ABM1BXF5</accession>
<gene>
    <name evidence="3" type="primary">LOC106474358</name>
</gene>
<keyword evidence="2" id="KW-1185">Reference proteome</keyword>
<feature type="region of interest" description="Disordered" evidence="1">
    <location>
        <begin position="185"/>
        <end position="208"/>
    </location>
</feature>
<dbReference type="GeneID" id="106474358"/>
<dbReference type="Proteomes" id="UP000694941">
    <property type="component" value="Unplaced"/>
</dbReference>
<proteinExistence type="predicted"/>
<organism evidence="2 3">
    <name type="scientific">Limulus polyphemus</name>
    <name type="common">Atlantic horseshoe crab</name>
    <dbReference type="NCBI Taxonomy" id="6850"/>
    <lineage>
        <taxon>Eukaryota</taxon>
        <taxon>Metazoa</taxon>
        <taxon>Ecdysozoa</taxon>
        <taxon>Arthropoda</taxon>
        <taxon>Chelicerata</taxon>
        <taxon>Merostomata</taxon>
        <taxon>Xiphosura</taxon>
        <taxon>Limulidae</taxon>
        <taxon>Limulus</taxon>
    </lineage>
</organism>
<evidence type="ECO:0000313" key="3">
    <source>
        <dbReference type="RefSeq" id="XP_013790505.1"/>
    </source>
</evidence>